<reference evidence="2" key="1">
    <citation type="journal article" date="2019" name="Int. J. Syst. Evol. Microbiol.">
        <title>The Global Catalogue of Microorganisms (GCM) 10K type strain sequencing project: providing services to taxonomists for standard genome sequencing and annotation.</title>
        <authorList>
            <consortium name="The Broad Institute Genomics Platform"/>
            <consortium name="The Broad Institute Genome Sequencing Center for Infectious Disease"/>
            <person name="Wu L."/>
            <person name="Ma J."/>
        </authorList>
    </citation>
    <scope>NUCLEOTIDE SEQUENCE [LARGE SCALE GENOMIC DNA]</scope>
    <source>
        <strain evidence="2">CCUG 48316</strain>
    </source>
</reference>
<accession>A0ABW2BKJ4</accession>
<dbReference type="EMBL" id="JBHSWN010000001">
    <property type="protein sequence ID" value="MFC6790596.1"/>
    <property type="molecule type" value="Genomic_DNA"/>
</dbReference>
<gene>
    <name evidence="1" type="ORF">ACFQE0_13865</name>
</gene>
<proteinExistence type="predicted"/>
<keyword evidence="2" id="KW-1185">Reference proteome</keyword>
<sequence>MGASRGNTVTKKASVFLAGSPAFHPNPTVARHAAALDRRQARLTRDRAQGASPDVIARHELEVVQLTKTVRRSARRVDRLALLRAKAADDAAGRRTTPN</sequence>
<organism evidence="1 2">
    <name type="scientific">Methylobacterium komagatae</name>
    <dbReference type="NCBI Taxonomy" id="374425"/>
    <lineage>
        <taxon>Bacteria</taxon>
        <taxon>Pseudomonadati</taxon>
        <taxon>Pseudomonadota</taxon>
        <taxon>Alphaproteobacteria</taxon>
        <taxon>Hyphomicrobiales</taxon>
        <taxon>Methylobacteriaceae</taxon>
        <taxon>Methylobacterium</taxon>
    </lineage>
</organism>
<evidence type="ECO:0000313" key="2">
    <source>
        <dbReference type="Proteomes" id="UP001596292"/>
    </source>
</evidence>
<protein>
    <submittedName>
        <fullName evidence="1">Uncharacterized protein</fullName>
    </submittedName>
</protein>
<comment type="caution">
    <text evidence="1">The sequence shown here is derived from an EMBL/GenBank/DDBJ whole genome shotgun (WGS) entry which is preliminary data.</text>
</comment>
<name>A0ABW2BKJ4_9HYPH</name>
<evidence type="ECO:0000313" key="1">
    <source>
        <dbReference type="EMBL" id="MFC6790596.1"/>
    </source>
</evidence>
<dbReference type="Proteomes" id="UP001596292">
    <property type="component" value="Unassembled WGS sequence"/>
</dbReference>